<dbReference type="EMBL" id="CM056741">
    <property type="protein sequence ID" value="KAJ8687101.1"/>
    <property type="molecule type" value="Genomic_DNA"/>
</dbReference>
<accession>A0ACC2PWF2</accession>
<evidence type="ECO:0000313" key="1">
    <source>
        <dbReference type="EMBL" id="KAJ8687101.1"/>
    </source>
</evidence>
<dbReference type="Proteomes" id="UP001239111">
    <property type="component" value="Chromosome 1"/>
</dbReference>
<evidence type="ECO:0000313" key="2">
    <source>
        <dbReference type="Proteomes" id="UP001239111"/>
    </source>
</evidence>
<organism evidence="1 2">
    <name type="scientific">Eretmocerus hayati</name>
    <dbReference type="NCBI Taxonomy" id="131215"/>
    <lineage>
        <taxon>Eukaryota</taxon>
        <taxon>Metazoa</taxon>
        <taxon>Ecdysozoa</taxon>
        <taxon>Arthropoda</taxon>
        <taxon>Hexapoda</taxon>
        <taxon>Insecta</taxon>
        <taxon>Pterygota</taxon>
        <taxon>Neoptera</taxon>
        <taxon>Endopterygota</taxon>
        <taxon>Hymenoptera</taxon>
        <taxon>Apocrita</taxon>
        <taxon>Proctotrupomorpha</taxon>
        <taxon>Chalcidoidea</taxon>
        <taxon>Aphelinidae</taxon>
        <taxon>Aphelininae</taxon>
        <taxon>Eretmocerus</taxon>
    </lineage>
</organism>
<reference evidence="1" key="1">
    <citation type="submission" date="2023-04" db="EMBL/GenBank/DDBJ databases">
        <title>A chromosome-level genome assembly of the parasitoid wasp Eretmocerus hayati.</title>
        <authorList>
            <person name="Zhong Y."/>
            <person name="Liu S."/>
            <person name="Liu Y."/>
        </authorList>
    </citation>
    <scope>NUCLEOTIDE SEQUENCE</scope>
    <source>
        <strain evidence="1">ZJU_SS_LIU_2023</strain>
    </source>
</reference>
<proteinExistence type="predicted"/>
<gene>
    <name evidence="1" type="ORF">QAD02_022895</name>
</gene>
<comment type="caution">
    <text evidence="1">The sequence shown here is derived from an EMBL/GenBank/DDBJ whole genome shotgun (WGS) entry which is preliminary data.</text>
</comment>
<name>A0ACC2PWF2_9HYME</name>
<keyword evidence="2" id="KW-1185">Reference proteome</keyword>
<sequence>MTEISNLKFGPYPWFSKIPVEVVEKGEYEEEEEAGYETSDDESCDRESQDFDTMSSCHSRARSCCSVTTVANDDFEFFQRKGTKELQSPVHQTRPLESKGSMRCFTPRIIETKQQQQGQKLKDNRDDVQQDPCKPVIQSYRLKKKITPGYSLNDLDKFHASGGSTGRDSANYSKPPTLSVESLKSILRSSDVSYLDNGEVCRHDLGGSAPDFKRIFVTEFI</sequence>
<protein>
    <submittedName>
        <fullName evidence="1">Uncharacterized protein</fullName>
    </submittedName>
</protein>